<keyword evidence="1" id="KW-0472">Membrane</keyword>
<protein>
    <submittedName>
        <fullName evidence="2">Uncharacterized protein</fullName>
    </submittedName>
</protein>
<proteinExistence type="predicted"/>
<comment type="caution">
    <text evidence="2">The sequence shown here is derived from an EMBL/GenBank/DDBJ whole genome shotgun (WGS) entry which is preliminary data.</text>
</comment>
<sequence>MSRYNTDKVDHPLDAEDLSCHCPRWLLLILTGLGALGLIGHQLSG</sequence>
<name>A0A7W4VI23_9HYPH</name>
<keyword evidence="1" id="KW-1133">Transmembrane helix</keyword>
<evidence type="ECO:0000313" key="2">
    <source>
        <dbReference type="EMBL" id="MBB3017115.1"/>
    </source>
</evidence>
<feature type="transmembrane region" description="Helical" evidence="1">
    <location>
        <begin position="25"/>
        <end position="43"/>
    </location>
</feature>
<reference evidence="2 3" key="1">
    <citation type="submission" date="2020-08" db="EMBL/GenBank/DDBJ databases">
        <title>The Agave Microbiome: Exploring the role of microbial communities in plant adaptations to desert environments.</title>
        <authorList>
            <person name="Partida-Martinez L.P."/>
        </authorList>
    </citation>
    <scope>NUCLEOTIDE SEQUENCE [LARGE SCALE GENOMIC DNA]</scope>
    <source>
        <strain evidence="2 3">AT3.9</strain>
    </source>
</reference>
<dbReference type="EMBL" id="JACHWB010000001">
    <property type="protein sequence ID" value="MBB3017115.1"/>
    <property type="molecule type" value="Genomic_DNA"/>
</dbReference>
<keyword evidence="1" id="KW-0812">Transmembrane</keyword>
<evidence type="ECO:0000256" key="1">
    <source>
        <dbReference type="SAM" id="Phobius"/>
    </source>
</evidence>
<evidence type="ECO:0000313" key="3">
    <source>
        <dbReference type="Proteomes" id="UP000532010"/>
    </source>
</evidence>
<dbReference type="AlphaFoldDB" id="A0A7W4VI23"/>
<gene>
    <name evidence="2" type="ORF">FHR70_000155</name>
</gene>
<keyword evidence="3" id="KW-1185">Reference proteome</keyword>
<organism evidence="2 3">
    <name type="scientific">Microvirga lupini</name>
    <dbReference type="NCBI Taxonomy" id="420324"/>
    <lineage>
        <taxon>Bacteria</taxon>
        <taxon>Pseudomonadati</taxon>
        <taxon>Pseudomonadota</taxon>
        <taxon>Alphaproteobacteria</taxon>
        <taxon>Hyphomicrobiales</taxon>
        <taxon>Methylobacteriaceae</taxon>
        <taxon>Microvirga</taxon>
    </lineage>
</organism>
<dbReference type="Proteomes" id="UP000532010">
    <property type="component" value="Unassembled WGS sequence"/>
</dbReference>
<accession>A0A7W4VI23</accession>